<evidence type="ECO:0000313" key="3">
    <source>
        <dbReference type="Proteomes" id="UP000244335"/>
    </source>
</evidence>
<reference evidence="2 3" key="1">
    <citation type="submission" date="2018-04" db="EMBL/GenBank/DDBJ databases">
        <authorList>
            <person name="Hagen T."/>
        </authorList>
    </citation>
    <scope>NUCLEOTIDE SEQUENCE [LARGE SCALE GENOMIC DNA]</scope>
    <source>
        <strain evidence="2 3">TPD7009</strain>
    </source>
</reference>
<evidence type="ECO:0000256" key="1">
    <source>
        <dbReference type="SAM" id="Phobius"/>
    </source>
</evidence>
<gene>
    <name evidence="2" type="ORF">DC430_19420</name>
</gene>
<protein>
    <submittedName>
        <fullName evidence="2">Uncharacterized protein</fullName>
    </submittedName>
</protein>
<proteinExistence type="predicted"/>
<feature type="transmembrane region" description="Helical" evidence="1">
    <location>
        <begin position="45"/>
        <end position="67"/>
    </location>
</feature>
<dbReference type="Proteomes" id="UP000244335">
    <property type="component" value="Unassembled WGS sequence"/>
</dbReference>
<dbReference type="AlphaFoldDB" id="A0AA92C0I2"/>
<dbReference type="EMBL" id="QDFR01000008">
    <property type="protein sequence ID" value="PVE51172.1"/>
    <property type="molecule type" value="Genomic_DNA"/>
</dbReference>
<keyword evidence="1" id="KW-1133">Transmembrane helix</keyword>
<keyword evidence="1" id="KW-0812">Transmembrane</keyword>
<name>A0AA92C0I2_RHIRH</name>
<sequence length="71" mass="7747">MAPFLNDEIFKKGDQMTQIRETDPVHFPTQANENKGEKRKAGKGIVLVIAGIGILAFVIYMAAILIASTQS</sequence>
<comment type="caution">
    <text evidence="2">The sequence shown here is derived from an EMBL/GenBank/DDBJ whole genome shotgun (WGS) entry which is preliminary data.</text>
</comment>
<organism evidence="2 3">
    <name type="scientific">Rhizobium rhizogenes</name>
    <name type="common">Agrobacterium rhizogenes</name>
    <dbReference type="NCBI Taxonomy" id="359"/>
    <lineage>
        <taxon>Bacteria</taxon>
        <taxon>Pseudomonadati</taxon>
        <taxon>Pseudomonadota</taxon>
        <taxon>Alphaproteobacteria</taxon>
        <taxon>Hyphomicrobiales</taxon>
        <taxon>Rhizobiaceae</taxon>
        <taxon>Rhizobium/Agrobacterium group</taxon>
        <taxon>Rhizobium</taxon>
    </lineage>
</organism>
<keyword evidence="1" id="KW-0472">Membrane</keyword>
<accession>A0AA92C0I2</accession>
<evidence type="ECO:0000313" key="2">
    <source>
        <dbReference type="EMBL" id="PVE51172.1"/>
    </source>
</evidence>